<organism evidence="1 2">
    <name type="scientific">Coemansia guatemalensis</name>
    <dbReference type="NCBI Taxonomy" id="2761395"/>
    <lineage>
        <taxon>Eukaryota</taxon>
        <taxon>Fungi</taxon>
        <taxon>Fungi incertae sedis</taxon>
        <taxon>Zoopagomycota</taxon>
        <taxon>Kickxellomycotina</taxon>
        <taxon>Kickxellomycetes</taxon>
        <taxon>Kickxellales</taxon>
        <taxon>Kickxellaceae</taxon>
        <taxon>Coemansia</taxon>
    </lineage>
</organism>
<sequence length="241" mass="26678">TSSFWLLANALRRYMDSAYSEGMLPHSGAIPDMKADTKSYIELQRLYKQKADQDKSEFTAHLLDVLQEASLPSDRVSADAIDVFCKNASRLRLVRLPLLHEMLESKPESPEMLAGEGVLAHCALFRAIHVFYAKNGRYPGAPPRNEPSPNLDEIVQQDTRVLKQMAETVLADSWEVAEPEVPDSLAAEFVRSGNLQLHSTSAFAGGILAQEAIKLVTHQYVPHANIVIIDAANSTYVATKF</sequence>
<dbReference type="GO" id="GO:0008641">
    <property type="term" value="F:ubiquitin-like modifier activating enzyme activity"/>
    <property type="evidence" value="ECO:0007669"/>
    <property type="project" value="InterPro"/>
</dbReference>
<dbReference type="InterPro" id="IPR035985">
    <property type="entry name" value="Ubiquitin-activating_enz"/>
</dbReference>
<dbReference type="EMBL" id="JANBUO010001910">
    <property type="protein sequence ID" value="KAJ2796401.1"/>
    <property type="molecule type" value="Genomic_DNA"/>
</dbReference>
<name>A0A9W8LQP7_9FUNG</name>
<accession>A0A9W8LQP7</accession>
<comment type="caution">
    <text evidence="1">The sequence shown here is derived from an EMBL/GenBank/DDBJ whole genome shotgun (WGS) entry which is preliminary data.</text>
</comment>
<proteinExistence type="predicted"/>
<feature type="non-terminal residue" evidence="1">
    <location>
        <position position="1"/>
    </location>
</feature>
<protein>
    <recommendedName>
        <fullName evidence="3">THIF-type NAD/FAD binding fold domain-containing protein</fullName>
    </recommendedName>
</protein>
<evidence type="ECO:0000313" key="2">
    <source>
        <dbReference type="Proteomes" id="UP001140094"/>
    </source>
</evidence>
<dbReference type="SUPFAM" id="SSF69572">
    <property type="entry name" value="Activating enzymes of the ubiquitin-like proteins"/>
    <property type="match status" value="1"/>
</dbReference>
<evidence type="ECO:0000313" key="1">
    <source>
        <dbReference type="EMBL" id="KAJ2796401.1"/>
    </source>
</evidence>
<gene>
    <name evidence="1" type="ORF">H4R20_005540</name>
</gene>
<dbReference type="Proteomes" id="UP001140094">
    <property type="component" value="Unassembled WGS sequence"/>
</dbReference>
<dbReference type="Gene3D" id="3.40.50.720">
    <property type="entry name" value="NAD(P)-binding Rossmann-like Domain"/>
    <property type="match status" value="1"/>
</dbReference>
<reference evidence="1" key="1">
    <citation type="submission" date="2022-07" db="EMBL/GenBank/DDBJ databases">
        <title>Phylogenomic reconstructions and comparative analyses of Kickxellomycotina fungi.</title>
        <authorList>
            <person name="Reynolds N.K."/>
            <person name="Stajich J.E."/>
            <person name="Barry K."/>
            <person name="Grigoriev I.V."/>
            <person name="Crous P."/>
            <person name="Smith M.E."/>
        </authorList>
    </citation>
    <scope>NUCLEOTIDE SEQUENCE</scope>
    <source>
        <strain evidence="1">NRRL 1565</strain>
    </source>
</reference>
<evidence type="ECO:0008006" key="3">
    <source>
        <dbReference type="Google" id="ProtNLM"/>
    </source>
</evidence>
<keyword evidence="2" id="KW-1185">Reference proteome</keyword>
<dbReference type="OrthoDB" id="1708823at2759"/>
<dbReference type="AlphaFoldDB" id="A0A9W8LQP7"/>